<feature type="domain" description="FAD-binding" evidence="1">
    <location>
        <begin position="3"/>
        <end position="336"/>
    </location>
</feature>
<dbReference type="GO" id="GO:0071949">
    <property type="term" value="F:FAD binding"/>
    <property type="evidence" value="ECO:0007669"/>
    <property type="project" value="InterPro"/>
</dbReference>
<dbReference type="SUPFAM" id="SSF51905">
    <property type="entry name" value="FAD/NAD(P)-binding domain"/>
    <property type="match status" value="1"/>
</dbReference>
<keyword evidence="3" id="KW-1185">Reference proteome</keyword>
<keyword evidence="2" id="KW-0560">Oxidoreductase</keyword>
<comment type="caution">
    <text evidence="2">The sequence shown here is derived from an EMBL/GenBank/DDBJ whole genome shotgun (WGS) entry which is preliminary data.</text>
</comment>
<protein>
    <submittedName>
        <fullName evidence="2">FAD-dependent monooxygenase</fullName>
    </submittedName>
</protein>
<dbReference type="InterPro" id="IPR036188">
    <property type="entry name" value="FAD/NAD-bd_sf"/>
</dbReference>
<dbReference type="Gene3D" id="3.30.9.10">
    <property type="entry name" value="D-Amino Acid Oxidase, subunit A, domain 2"/>
    <property type="match status" value="1"/>
</dbReference>
<evidence type="ECO:0000259" key="1">
    <source>
        <dbReference type="Pfam" id="PF01494"/>
    </source>
</evidence>
<dbReference type="Gene3D" id="3.50.50.60">
    <property type="entry name" value="FAD/NAD(P)-binding domain"/>
    <property type="match status" value="1"/>
</dbReference>
<dbReference type="InterPro" id="IPR002938">
    <property type="entry name" value="FAD-bd"/>
</dbReference>
<dbReference type="InterPro" id="IPR051704">
    <property type="entry name" value="FAD_aromatic-hydroxylase"/>
</dbReference>
<evidence type="ECO:0000313" key="3">
    <source>
        <dbReference type="Proteomes" id="UP000669179"/>
    </source>
</evidence>
<name>A0A939PM75_9ACTN</name>
<dbReference type="Pfam" id="PF01494">
    <property type="entry name" value="FAD_binding_3"/>
    <property type="match status" value="1"/>
</dbReference>
<reference evidence="2" key="1">
    <citation type="submission" date="2021-03" db="EMBL/GenBank/DDBJ databases">
        <authorList>
            <person name="Kanchanasin P."/>
            <person name="Saeng-In P."/>
            <person name="Phongsopitanun W."/>
            <person name="Yuki M."/>
            <person name="Kudo T."/>
            <person name="Ohkuma M."/>
            <person name="Tanasupawat S."/>
        </authorList>
    </citation>
    <scope>NUCLEOTIDE SEQUENCE</scope>
    <source>
        <strain evidence="2">GKU 128</strain>
    </source>
</reference>
<dbReference type="PANTHER" id="PTHR46865">
    <property type="entry name" value="OXIDOREDUCTASE-RELATED"/>
    <property type="match status" value="1"/>
</dbReference>
<sequence length="416" mass="44938">MRNVLISGASVAGPALAFWLRRYGFAPTIVERAPQLRPGGYKVDLRGVAVEVARRMGILDEVRARSTDIRGGQWLNRKGKAIATLGPDLIGFRDPGDLEIMRGDLAQLLYETTQDVEYVFGDSITAMEEGPNGIRVSFENGTPRTFDLVVGADGLHSGVRALTFGPESRFSHGMGLNVAVFTVPNHLGLDRWELALSDAGHVANLYSVRKAADAKALFFFPAPGEGVDRRDVRAQQQTVREAFAKYGWEVPRLLAEMEGSPDFYYDSLAQLTMPAWSVGRTALVGDAAYCPSPASGQGTGLALVGAYVLAGELAAAGGPGGGDHQAAFAAYEREMRAYVDLNQKLGRDVVKQLVPATPARARLQSLMMRSLRFMPGKGMVLEKIMQPIREAANGIELKTYAAPETYSDSARRSATA</sequence>
<proteinExistence type="predicted"/>
<dbReference type="PRINTS" id="PR00420">
    <property type="entry name" value="RNGMNOXGNASE"/>
</dbReference>
<dbReference type="GO" id="GO:0004497">
    <property type="term" value="F:monooxygenase activity"/>
    <property type="evidence" value="ECO:0007669"/>
    <property type="project" value="UniProtKB-KW"/>
</dbReference>
<evidence type="ECO:0000313" key="2">
    <source>
        <dbReference type="EMBL" id="MBO2452613.1"/>
    </source>
</evidence>
<keyword evidence="2" id="KW-0503">Monooxygenase</keyword>
<accession>A0A939PM75</accession>
<organism evidence="2 3">
    <name type="scientific">Actinomadura barringtoniae</name>
    <dbReference type="NCBI Taxonomy" id="1427535"/>
    <lineage>
        <taxon>Bacteria</taxon>
        <taxon>Bacillati</taxon>
        <taxon>Actinomycetota</taxon>
        <taxon>Actinomycetes</taxon>
        <taxon>Streptosporangiales</taxon>
        <taxon>Thermomonosporaceae</taxon>
        <taxon>Actinomadura</taxon>
    </lineage>
</organism>
<gene>
    <name evidence="2" type="ORF">J4573_36360</name>
</gene>
<dbReference type="Proteomes" id="UP000669179">
    <property type="component" value="Unassembled WGS sequence"/>
</dbReference>
<dbReference type="PANTHER" id="PTHR46865:SF2">
    <property type="entry name" value="MONOOXYGENASE"/>
    <property type="match status" value="1"/>
</dbReference>
<dbReference type="RefSeq" id="WP_208260617.1">
    <property type="nucleotide sequence ID" value="NZ_JAGEOJ010000016.1"/>
</dbReference>
<dbReference type="AlphaFoldDB" id="A0A939PM75"/>
<dbReference type="EMBL" id="JAGEOJ010000016">
    <property type="protein sequence ID" value="MBO2452613.1"/>
    <property type="molecule type" value="Genomic_DNA"/>
</dbReference>